<keyword evidence="2" id="KW-1185">Reference proteome</keyword>
<dbReference type="AlphaFoldDB" id="A0A4C1UKV0"/>
<dbReference type="EMBL" id="BGZK01000185">
    <property type="protein sequence ID" value="GBP26780.1"/>
    <property type="molecule type" value="Genomic_DNA"/>
</dbReference>
<proteinExistence type="predicted"/>
<evidence type="ECO:0000313" key="1">
    <source>
        <dbReference type="EMBL" id="GBP26780.1"/>
    </source>
</evidence>
<sequence length="99" mass="10846">MKCYDVSRHRPGQIFMAALCQTEGALPAATVPLLAPLWLRYAPNARPSVIISERPPPAPPANLAGRHPARSFIVTDAAHISRASYLYITVIDVPPYQQL</sequence>
<organism evidence="1 2">
    <name type="scientific">Eumeta variegata</name>
    <name type="common">Bagworm moth</name>
    <name type="synonym">Eumeta japonica</name>
    <dbReference type="NCBI Taxonomy" id="151549"/>
    <lineage>
        <taxon>Eukaryota</taxon>
        <taxon>Metazoa</taxon>
        <taxon>Ecdysozoa</taxon>
        <taxon>Arthropoda</taxon>
        <taxon>Hexapoda</taxon>
        <taxon>Insecta</taxon>
        <taxon>Pterygota</taxon>
        <taxon>Neoptera</taxon>
        <taxon>Endopterygota</taxon>
        <taxon>Lepidoptera</taxon>
        <taxon>Glossata</taxon>
        <taxon>Ditrysia</taxon>
        <taxon>Tineoidea</taxon>
        <taxon>Psychidae</taxon>
        <taxon>Oiketicinae</taxon>
        <taxon>Eumeta</taxon>
    </lineage>
</organism>
<name>A0A4C1UKV0_EUMVA</name>
<comment type="caution">
    <text evidence="1">The sequence shown here is derived from an EMBL/GenBank/DDBJ whole genome shotgun (WGS) entry which is preliminary data.</text>
</comment>
<reference evidence="1 2" key="1">
    <citation type="journal article" date="2019" name="Commun. Biol.">
        <title>The bagworm genome reveals a unique fibroin gene that provides high tensile strength.</title>
        <authorList>
            <person name="Kono N."/>
            <person name="Nakamura H."/>
            <person name="Ohtoshi R."/>
            <person name="Tomita M."/>
            <person name="Numata K."/>
            <person name="Arakawa K."/>
        </authorList>
    </citation>
    <scope>NUCLEOTIDE SEQUENCE [LARGE SCALE GENOMIC DNA]</scope>
</reference>
<dbReference type="Proteomes" id="UP000299102">
    <property type="component" value="Unassembled WGS sequence"/>
</dbReference>
<protein>
    <submittedName>
        <fullName evidence="1">Uncharacterized protein</fullName>
    </submittedName>
</protein>
<gene>
    <name evidence="1" type="ORF">EVAR_81145_1</name>
</gene>
<accession>A0A4C1UKV0</accession>
<evidence type="ECO:0000313" key="2">
    <source>
        <dbReference type="Proteomes" id="UP000299102"/>
    </source>
</evidence>